<dbReference type="InterPro" id="IPR007712">
    <property type="entry name" value="RelE/ParE_toxin"/>
</dbReference>
<dbReference type="EMBL" id="MHQY01000015">
    <property type="protein sequence ID" value="OHA13909.1"/>
    <property type="molecule type" value="Genomic_DNA"/>
</dbReference>
<evidence type="ECO:0008006" key="4">
    <source>
        <dbReference type="Google" id="ProtNLM"/>
    </source>
</evidence>
<dbReference type="SUPFAM" id="SSF143011">
    <property type="entry name" value="RelE-like"/>
    <property type="match status" value="1"/>
</dbReference>
<dbReference type="PANTHER" id="PTHR38813:SF1">
    <property type="entry name" value="TOXIN RELE1-RELATED"/>
    <property type="match status" value="1"/>
</dbReference>
<dbReference type="Proteomes" id="UP000177171">
    <property type="component" value="Unassembled WGS sequence"/>
</dbReference>
<dbReference type="PANTHER" id="PTHR38813">
    <property type="match status" value="1"/>
</dbReference>
<dbReference type="InterPro" id="IPR035093">
    <property type="entry name" value="RelE/ParE_toxin_dom_sf"/>
</dbReference>
<dbReference type="Gene3D" id="3.30.2310.20">
    <property type="entry name" value="RelE-like"/>
    <property type="match status" value="1"/>
</dbReference>
<dbReference type="AlphaFoldDB" id="A0A1G2LSR7"/>
<dbReference type="InterPro" id="IPR052747">
    <property type="entry name" value="TA_system_RelE_toxin"/>
</dbReference>
<proteinExistence type="predicted"/>
<evidence type="ECO:0000313" key="2">
    <source>
        <dbReference type="EMBL" id="OHA13909.1"/>
    </source>
</evidence>
<accession>A0A1G2LSR7</accession>
<comment type="caution">
    <text evidence="2">The sequence shown here is derived from an EMBL/GenBank/DDBJ whole genome shotgun (WGS) entry which is preliminary data.</text>
</comment>
<evidence type="ECO:0000256" key="1">
    <source>
        <dbReference type="ARBA" id="ARBA00022649"/>
    </source>
</evidence>
<evidence type="ECO:0000313" key="3">
    <source>
        <dbReference type="Proteomes" id="UP000177171"/>
    </source>
</evidence>
<organism evidence="2 3">
    <name type="scientific">Candidatus Sungbacteria bacterium RIFCSPLOWO2_12_FULL_41_11</name>
    <dbReference type="NCBI Taxonomy" id="1802286"/>
    <lineage>
        <taxon>Bacteria</taxon>
        <taxon>Candidatus Sungiibacteriota</taxon>
    </lineage>
</organism>
<reference evidence="2 3" key="1">
    <citation type="journal article" date="2016" name="Nat. Commun.">
        <title>Thousands of microbial genomes shed light on interconnected biogeochemical processes in an aquifer system.</title>
        <authorList>
            <person name="Anantharaman K."/>
            <person name="Brown C.T."/>
            <person name="Hug L.A."/>
            <person name="Sharon I."/>
            <person name="Castelle C.J."/>
            <person name="Probst A.J."/>
            <person name="Thomas B.C."/>
            <person name="Singh A."/>
            <person name="Wilkins M.J."/>
            <person name="Karaoz U."/>
            <person name="Brodie E.L."/>
            <person name="Williams K.H."/>
            <person name="Hubbard S.S."/>
            <person name="Banfield J.F."/>
        </authorList>
    </citation>
    <scope>NUCLEOTIDE SEQUENCE [LARGE SCALE GENOMIC DNA]</scope>
</reference>
<keyword evidence="1" id="KW-1277">Toxin-antitoxin system</keyword>
<dbReference type="Pfam" id="PF05016">
    <property type="entry name" value="ParE_toxin"/>
    <property type="match status" value="1"/>
</dbReference>
<name>A0A1G2LSR7_9BACT</name>
<protein>
    <recommendedName>
        <fullName evidence="4">Plasmid stabilization protein</fullName>
    </recommendedName>
</protein>
<sequence>MNWDYRLSDKALKNLKEFPKQDRLRIYEALETMKDAPFIGDIKPIQGEENLWRRRIGAYRIYFRPFHEKRVFDIPGIERKRSH</sequence>
<gene>
    <name evidence="2" type="ORF">A3G49_01560</name>
</gene>